<evidence type="ECO:0000313" key="1">
    <source>
        <dbReference type="EMBL" id="KPM36117.1"/>
    </source>
</evidence>
<keyword evidence="2" id="KW-1185">Reference proteome</keyword>
<comment type="caution">
    <text evidence="1">The sequence shown here is derived from an EMBL/GenBank/DDBJ whole genome shotgun (WGS) entry which is preliminary data.</text>
</comment>
<reference evidence="1 2" key="1">
    <citation type="submission" date="2015-09" db="EMBL/GenBank/DDBJ databases">
        <title>Draft genome of a European isolate of the apple canker pathogen Neonectria ditissima.</title>
        <authorList>
            <person name="Gomez-Cortecero A."/>
            <person name="Harrison R.J."/>
            <person name="Armitage A.D."/>
        </authorList>
    </citation>
    <scope>NUCLEOTIDE SEQUENCE [LARGE SCALE GENOMIC DNA]</scope>
    <source>
        <strain evidence="1 2">R09/05</strain>
    </source>
</reference>
<dbReference type="EMBL" id="LKCW01000217">
    <property type="protein sequence ID" value="KPM36117.1"/>
    <property type="molecule type" value="Genomic_DNA"/>
</dbReference>
<protein>
    <submittedName>
        <fullName evidence="1">Uncharacterized protein</fullName>
    </submittedName>
</protein>
<organism evidence="1 2">
    <name type="scientific">Neonectria ditissima</name>
    <dbReference type="NCBI Taxonomy" id="78410"/>
    <lineage>
        <taxon>Eukaryota</taxon>
        <taxon>Fungi</taxon>
        <taxon>Dikarya</taxon>
        <taxon>Ascomycota</taxon>
        <taxon>Pezizomycotina</taxon>
        <taxon>Sordariomycetes</taxon>
        <taxon>Hypocreomycetidae</taxon>
        <taxon>Hypocreales</taxon>
        <taxon>Nectriaceae</taxon>
        <taxon>Neonectria</taxon>
    </lineage>
</organism>
<proteinExistence type="predicted"/>
<dbReference type="OrthoDB" id="5153314at2759"/>
<sequence length="156" mass="17135">MSDNLAKALGEAVVESRKQPEPKKLLRPEVWDAARKAFAAGFVYPPLDFPVIIEDGSAITTPEELQKIIERTTVPEVIQTTTVYGIPGYDELPTRTICLCSTTFEEKAKLDERAQLGSGPTVLLNEKNRGSYKVLSLSPPAARTEDEECSMSCCKS</sequence>
<gene>
    <name evidence="1" type="ORF">AK830_g10443</name>
</gene>
<name>A0A0P7B729_9HYPO</name>
<accession>A0A0P7B729</accession>
<dbReference type="AlphaFoldDB" id="A0A0P7B729"/>
<evidence type="ECO:0000313" key="2">
    <source>
        <dbReference type="Proteomes" id="UP000050424"/>
    </source>
</evidence>
<dbReference type="Proteomes" id="UP000050424">
    <property type="component" value="Unassembled WGS sequence"/>
</dbReference>